<dbReference type="AlphaFoldDB" id="A0A016QN50"/>
<dbReference type="InterPro" id="IPR052354">
    <property type="entry name" value="Cell_Wall_Dynamics_Protein"/>
</dbReference>
<name>A0A016QN50_9DEIO</name>
<organism evidence="2 3">
    <name type="scientific">Deinococcus phoenicis</name>
    <dbReference type="NCBI Taxonomy" id="1476583"/>
    <lineage>
        <taxon>Bacteria</taxon>
        <taxon>Thermotogati</taxon>
        <taxon>Deinococcota</taxon>
        <taxon>Deinococci</taxon>
        <taxon>Deinococcales</taxon>
        <taxon>Deinococcaceae</taxon>
        <taxon>Deinococcus</taxon>
    </lineage>
</organism>
<evidence type="ECO:0000313" key="2">
    <source>
        <dbReference type="EMBL" id="EYB67426.1"/>
    </source>
</evidence>
<dbReference type="PANTHER" id="PTHR34408:SF1">
    <property type="entry name" value="GLYCOSYL HYDROLASE FAMILY 19 DOMAIN-CONTAINING PROTEIN HI_1415"/>
    <property type="match status" value="1"/>
</dbReference>
<proteinExistence type="predicted"/>
<dbReference type="PATRIC" id="fig|1476583.3.peg.2529"/>
<accession>A0A016QN50</accession>
<feature type="coiled-coil region" evidence="1">
    <location>
        <begin position="202"/>
        <end position="229"/>
    </location>
</feature>
<dbReference type="PANTHER" id="PTHR34408">
    <property type="entry name" value="FAMILY PROTEIN, PUTATIVE-RELATED"/>
    <property type="match status" value="1"/>
</dbReference>
<keyword evidence="3" id="KW-1185">Reference proteome</keyword>
<dbReference type="InterPro" id="IPR023346">
    <property type="entry name" value="Lysozyme-like_dom_sf"/>
</dbReference>
<gene>
    <name evidence="2" type="ORF">DEIPH_ctg041orf0025</name>
</gene>
<evidence type="ECO:0008006" key="4">
    <source>
        <dbReference type="Google" id="ProtNLM"/>
    </source>
</evidence>
<evidence type="ECO:0000256" key="1">
    <source>
        <dbReference type="SAM" id="Coils"/>
    </source>
</evidence>
<dbReference type="eggNOG" id="COG3179">
    <property type="taxonomic scope" value="Bacteria"/>
</dbReference>
<dbReference type="STRING" id="1476583.DEIPH_ctg041orf0025"/>
<dbReference type="Gene3D" id="1.10.530.10">
    <property type="match status" value="1"/>
</dbReference>
<reference evidence="2 3" key="1">
    <citation type="submission" date="2014-03" db="EMBL/GenBank/DDBJ databases">
        <title>Draft genome sequence of Deinococcus phoenicis 1P10ME.</title>
        <authorList>
            <person name="Stepanov V.G."/>
            <person name="Vaishampayan P."/>
            <person name="Venkateswaran K."/>
            <person name="Fox G.E."/>
        </authorList>
    </citation>
    <scope>NUCLEOTIDE SEQUENCE [LARGE SCALE GENOMIC DNA]</scope>
    <source>
        <strain evidence="2 3">1P10ME</strain>
    </source>
</reference>
<keyword evidence="1" id="KW-0175">Coiled coil</keyword>
<dbReference type="EMBL" id="JHAC01000039">
    <property type="protein sequence ID" value="EYB67426.1"/>
    <property type="molecule type" value="Genomic_DNA"/>
</dbReference>
<protein>
    <recommendedName>
        <fullName evidence="4">Glycoside hydrolase family 19 catalytic domain-containing protein</fullName>
    </recommendedName>
</protein>
<dbReference type="Proteomes" id="UP000020492">
    <property type="component" value="Unassembled WGS sequence"/>
</dbReference>
<dbReference type="SUPFAM" id="SSF53955">
    <property type="entry name" value="Lysozyme-like"/>
    <property type="match status" value="1"/>
</dbReference>
<dbReference type="OrthoDB" id="9798982at2"/>
<dbReference type="RefSeq" id="WP_051517355.1">
    <property type="nucleotide sequence ID" value="NZ_JHAC01000039.1"/>
</dbReference>
<sequence length="282" mass="30538">MNLTLTPDHVRAVAPSNANPAAVVAALAPVITRYGIDQTPERLGMFLAQWAHESNFICTSENLNYSAQRLSEVWPNRYAVNPRAAVKVPNAVARRLAAAGPQAIASHCYGGRMGNGAETTGDGWTYRGRGWPQLTGRDAYRAYGRLIGMDLEGNPNLLLRADVSAAVAGAYWAHRRYQGRTLNELADAGHMISVTQAINGGQNGLQDRLARYRRVIGRLREQAAALAAQEALVRPVLRLFVNGVEMSLADAVIAEDTITLPSGVHPIDQRTQVGEKLYVTTG</sequence>
<comment type="caution">
    <text evidence="2">The sequence shown here is derived from an EMBL/GenBank/DDBJ whole genome shotgun (WGS) entry which is preliminary data.</text>
</comment>
<evidence type="ECO:0000313" key="3">
    <source>
        <dbReference type="Proteomes" id="UP000020492"/>
    </source>
</evidence>